<reference evidence="2 3" key="1">
    <citation type="submission" date="2017-02" db="EMBL/GenBank/DDBJ databases">
        <title>Genomic diversity within the haloalkaliphilic genus Thioalkalivibrio.</title>
        <authorList>
            <person name="Ahn A.-C."/>
            <person name="Meier-Kolthoff J."/>
            <person name="Overmars L."/>
            <person name="Richter M."/>
            <person name="Woyke T."/>
            <person name="Sorokin D.Y."/>
            <person name="Muyzer G."/>
        </authorList>
    </citation>
    <scope>NUCLEOTIDE SEQUENCE [LARGE SCALE GENOMIC DNA]</scope>
    <source>
        <strain evidence="2 3">ALJD</strain>
    </source>
</reference>
<gene>
    <name evidence="2" type="ORF">B1C78_08435</name>
</gene>
<sequence length="99" mass="10899">MPIVRGIVLCLLAVGLATLPASADVLMLDGEPVVVERADQPTRGMHERTVISRYGEPDARHPAVGEPPISRWDYDGYSVFFEGSFVIHTVVRRADLDQP</sequence>
<protein>
    <recommendedName>
        <fullName evidence="4">Phosphodiesterase</fullName>
    </recommendedName>
</protein>
<evidence type="ECO:0000256" key="1">
    <source>
        <dbReference type="SAM" id="SignalP"/>
    </source>
</evidence>
<evidence type="ECO:0008006" key="4">
    <source>
        <dbReference type="Google" id="ProtNLM"/>
    </source>
</evidence>
<dbReference type="AlphaFoldDB" id="A0A1V3NI67"/>
<keyword evidence="1" id="KW-0732">Signal</keyword>
<dbReference type="EMBL" id="MVBK01000046">
    <property type="protein sequence ID" value="OOG24578.1"/>
    <property type="molecule type" value="Genomic_DNA"/>
</dbReference>
<name>A0A1V3NI67_9GAMM</name>
<evidence type="ECO:0000313" key="3">
    <source>
        <dbReference type="Proteomes" id="UP000189462"/>
    </source>
</evidence>
<dbReference type="OrthoDB" id="7063662at2"/>
<dbReference type="RefSeq" id="WP_139349851.1">
    <property type="nucleotide sequence ID" value="NZ_MVBK01000046.1"/>
</dbReference>
<dbReference type="Proteomes" id="UP000189462">
    <property type="component" value="Unassembled WGS sequence"/>
</dbReference>
<feature type="signal peptide" evidence="1">
    <location>
        <begin position="1"/>
        <end position="23"/>
    </location>
</feature>
<organism evidence="2 3">
    <name type="scientific">Thioalkalivibrio denitrificans</name>
    <dbReference type="NCBI Taxonomy" id="108003"/>
    <lineage>
        <taxon>Bacteria</taxon>
        <taxon>Pseudomonadati</taxon>
        <taxon>Pseudomonadota</taxon>
        <taxon>Gammaproteobacteria</taxon>
        <taxon>Chromatiales</taxon>
        <taxon>Ectothiorhodospiraceae</taxon>
        <taxon>Thioalkalivibrio</taxon>
    </lineage>
</organism>
<proteinExistence type="predicted"/>
<evidence type="ECO:0000313" key="2">
    <source>
        <dbReference type="EMBL" id="OOG24578.1"/>
    </source>
</evidence>
<comment type="caution">
    <text evidence="2">The sequence shown here is derived from an EMBL/GenBank/DDBJ whole genome shotgun (WGS) entry which is preliminary data.</text>
</comment>
<keyword evidence="3" id="KW-1185">Reference proteome</keyword>
<dbReference type="STRING" id="108003.B1C78_08435"/>
<feature type="chain" id="PRO_5012957169" description="Phosphodiesterase" evidence="1">
    <location>
        <begin position="24"/>
        <end position="99"/>
    </location>
</feature>
<accession>A0A1V3NI67</accession>